<dbReference type="InterPro" id="IPR026004">
    <property type="entry name" value="Septum_form"/>
</dbReference>
<evidence type="ECO:0000256" key="1">
    <source>
        <dbReference type="SAM" id="MobiDB-lite"/>
    </source>
</evidence>
<dbReference type="OrthoDB" id="3628931at2"/>
<dbReference type="Proteomes" id="UP000275356">
    <property type="component" value="Unassembled WGS sequence"/>
</dbReference>
<evidence type="ECO:0000313" key="5">
    <source>
        <dbReference type="Proteomes" id="UP000275356"/>
    </source>
</evidence>
<keyword evidence="2" id="KW-0472">Membrane</keyword>
<evidence type="ECO:0000259" key="3">
    <source>
        <dbReference type="Pfam" id="PF13845"/>
    </source>
</evidence>
<dbReference type="EMBL" id="RKHQ01000001">
    <property type="protein sequence ID" value="ROR97049.1"/>
    <property type="molecule type" value="Genomic_DNA"/>
</dbReference>
<dbReference type="AlphaFoldDB" id="A0A3N2DB68"/>
<feature type="transmembrane region" description="Helical" evidence="2">
    <location>
        <begin position="170"/>
        <end position="198"/>
    </location>
</feature>
<reference evidence="4 5" key="1">
    <citation type="submission" date="2018-11" db="EMBL/GenBank/DDBJ databases">
        <title>Sequencing the genomes of 1000 actinobacteria strains.</title>
        <authorList>
            <person name="Klenk H.-P."/>
        </authorList>
    </citation>
    <scope>NUCLEOTIDE SEQUENCE [LARGE SCALE GENOMIC DNA]</scope>
    <source>
        <strain evidence="4 5">DSM 13521</strain>
    </source>
</reference>
<feature type="compositionally biased region" description="Low complexity" evidence="1">
    <location>
        <begin position="90"/>
        <end position="111"/>
    </location>
</feature>
<comment type="caution">
    <text evidence="4">The sequence shown here is derived from an EMBL/GenBank/DDBJ whole genome shotgun (WGS) entry which is preliminary data.</text>
</comment>
<keyword evidence="2" id="KW-1133">Transmembrane helix</keyword>
<protein>
    <submittedName>
        <fullName evidence="4">Putative regulator of septum formation</fullName>
    </submittedName>
</protein>
<sequence>MSRHAGGEDGGLPEIPKAPDASPEEAARRRRSPYSARTERAAPAPAGPGQGGPPGVASPTAEPWAPPPGVAGPTAEPWAPPPGQQAWGVPGAAGTPPASIASAPSASSEAGSTTLAAGAGLAIPAIERAPLDAVSVAAVATGAIGLGPVAVVLGALGLRRTTRQWRRSPAIAGVGLGLGILGTLGWVGLGVAAGLGAFSGPDLTATPGDVAAPRTVHASALAAGNCVETVPPQQEVGELHLVPCAEPHLAQVLAVTDYPSDTYPGQDPALETATEWCSGILAEHGFAADSFLAWPIVPTPAAWDEGVRAMSCSARSTLGQITGDLS</sequence>
<evidence type="ECO:0000313" key="4">
    <source>
        <dbReference type="EMBL" id="ROR97049.1"/>
    </source>
</evidence>
<dbReference type="RefSeq" id="WP_123739146.1">
    <property type="nucleotide sequence ID" value="NZ_RKHQ01000001.1"/>
</dbReference>
<feature type="domain" description="Septum formation-related" evidence="3">
    <location>
        <begin position="223"/>
        <end position="315"/>
    </location>
</feature>
<feature type="compositionally biased region" description="Low complexity" evidence="1">
    <location>
        <begin position="33"/>
        <end position="44"/>
    </location>
</feature>
<evidence type="ECO:0000256" key="2">
    <source>
        <dbReference type="SAM" id="Phobius"/>
    </source>
</evidence>
<feature type="transmembrane region" description="Helical" evidence="2">
    <location>
        <begin position="133"/>
        <end position="158"/>
    </location>
</feature>
<dbReference type="Pfam" id="PF13845">
    <property type="entry name" value="Septum_form"/>
    <property type="match status" value="1"/>
</dbReference>
<feature type="region of interest" description="Disordered" evidence="1">
    <location>
        <begin position="1"/>
        <end position="111"/>
    </location>
</feature>
<organism evidence="4 5">
    <name type="scientific">Salana multivorans</name>
    <dbReference type="NCBI Taxonomy" id="120377"/>
    <lineage>
        <taxon>Bacteria</taxon>
        <taxon>Bacillati</taxon>
        <taxon>Actinomycetota</taxon>
        <taxon>Actinomycetes</taxon>
        <taxon>Micrococcales</taxon>
        <taxon>Beutenbergiaceae</taxon>
        <taxon>Salana</taxon>
    </lineage>
</organism>
<keyword evidence="2" id="KW-0812">Transmembrane</keyword>
<name>A0A3N2DB68_9MICO</name>
<keyword evidence="5" id="KW-1185">Reference proteome</keyword>
<gene>
    <name evidence="4" type="ORF">EDD28_1642</name>
</gene>
<proteinExistence type="predicted"/>
<accession>A0A3N2DB68</accession>